<feature type="binding site" evidence="3">
    <location>
        <position position="564"/>
    </location>
    <ligand>
        <name>ATP</name>
        <dbReference type="ChEBI" id="CHEBI:30616"/>
    </ligand>
</feature>
<dbReference type="InterPro" id="IPR011009">
    <property type="entry name" value="Kinase-like_dom_sf"/>
</dbReference>
<dbReference type="InterPro" id="IPR017441">
    <property type="entry name" value="Protein_kinase_ATP_BS"/>
</dbReference>
<dbReference type="Gene3D" id="1.10.510.10">
    <property type="entry name" value="Transferase(Phosphotransferase) domain 1"/>
    <property type="match status" value="1"/>
</dbReference>
<evidence type="ECO:0000256" key="2">
    <source>
        <dbReference type="ARBA" id="ARBA00022840"/>
    </source>
</evidence>
<protein>
    <submittedName>
        <fullName evidence="6">RNA-directed DNA polymerase, eukaryota, reverse transcriptase zinc-binding domain protein</fullName>
    </submittedName>
</protein>
<name>A0ABQ5C4E1_9ASTR</name>
<keyword evidence="6" id="KW-0548">Nucleotidyltransferase</keyword>
<evidence type="ECO:0000313" key="7">
    <source>
        <dbReference type="Proteomes" id="UP001151760"/>
    </source>
</evidence>
<dbReference type="GO" id="GO:0003964">
    <property type="term" value="F:RNA-directed DNA polymerase activity"/>
    <property type="evidence" value="ECO:0007669"/>
    <property type="project" value="UniProtKB-KW"/>
</dbReference>
<dbReference type="PROSITE" id="PS50011">
    <property type="entry name" value="PROTEIN_KINASE_DOM"/>
    <property type="match status" value="1"/>
</dbReference>
<dbReference type="InterPro" id="IPR045274">
    <property type="entry name" value="WAK-like"/>
</dbReference>
<keyword evidence="1 3" id="KW-0547">Nucleotide-binding</keyword>
<feature type="signal peptide" evidence="4">
    <location>
        <begin position="1"/>
        <end position="27"/>
    </location>
</feature>
<accession>A0ABQ5C4E1</accession>
<dbReference type="InterPro" id="IPR000719">
    <property type="entry name" value="Prot_kinase_dom"/>
</dbReference>
<dbReference type="Pfam" id="PF07714">
    <property type="entry name" value="PK_Tyr_Ser-Thr"/>
    <property type="match status" value="1"/>
</dbReference>
<keyword evidence="6" id="KW-0695">RNA-directed DNA polymerase</keyword>
<dbReference type="PROSITE" id="PS00107">
    <property type="entry name" value="PROTEIN_KINASE_ATP"/>
    <property type="match status" value="1"/>
</dbReference>
<proteinExistence type="predicted"/>
<evidence type="ECO:0000256" key="3">
    <source>
        <dbReference type="PROSITE-ProRule" id="PRU10141"/>
    </source>
</evidence>
<dbReference type="PANTHER" id="PTHR27005:SF492">
    <property type="entry name" value="LOW QUALITY PROTEIN: WALL-ASSOCIATED RECEPTOR KINASE-LIKE 1"/>
    <property type="match status" value="1"/>
</dbReference>
<dbReference type="Proteomes" id="UP001151760">
    <property type="component" value="Unassembled WGS sequence"/>
</dbReference>
<feature type="domain" description="Protein kinase" evidence="5">
    <location>
        <begin position="535"/>
        <end position="641"/>
    </location>
</feature>
<dbReference type="InterPro" id="IPR001245">
    <property type="entry name" value="Ser-Thr/Tyr_kinase_cat_dom"/>
</dbReference>
<keyword evidence="7" id="KW-1185">Reference proteome</keyword>
<feature type="chain" id="PRO_5046573272" evidence="4">
    <location>
        <begin position="28"/>
        <end position="641"/>
    </location>
</feature>
<gene>
    <name evidence="6" type="ORF">Tco_0878650</name>
</gene>
<evidence type="ECO:0000259" key="5">
    <source>
        <dbReference type="PROSITE" id="PS50011"/>
    </source>
</evidence>
<organism evidence="6 7">
    <name type="scientific">Tanacetum coccineum</name>
    <dbReference type="NCBI Taxonomy" id="301880"/>
    <lineage>
        <taxon>Eukaryota</taxon>
        <taxon>Viridiplantae</taxon>
        <taxon>Streptophyta</taxon>
        <taxon>Embryophyta</taxon>
        <taxon>Tracheophyta</taxon>
        <taxon>Spermatophyta</taxon>
        <taxon>Magnoliopsida</taxon>
        <taxon>eudicotyledons</taxon>
        <taxon>Gunneridae</taxon>
        <taxon>Pentapetalae</taxon>
        <taxon>asterids</taxon>
        <taxon>campanulids</taxon>
        <taxon>Asterales</taxon>
        <taxon>Asteraceae</taxon>
        <taxon>Asteroideae</taxon>
        <taxon>Anthemideae</taxon>
        <taxon>Anthemidinae</taxon>
        <taxon>Tanacetum</taxon>
    </lineage>
</organism>
<keyword evidence="6" id="KW-0808">Transferase</keyword>
<dbReference type="EMBL" id="BQNB010013759">
    <property type="protein sequence ID" value="GJT19944.1"/>
    <property type="molecule type" value="Genomic_DNA"/>
</dbReference>
<dbReference type="PANTHER" id="PTHR27005">
    <property type="entry name" value="WALL-ASSOCIATED RECEPTOR KINASE-LIKE 21"/>
    <property type="match status" value="1"/>
</dbReference>
<sequence length="641" mass="74210">MAFAEKMVLAVFSALIVLFVFFKEDESVTVAGSLLNACVSWHWPIHQLDVKNAFLQGHLSETVYTHQPQGLCFTVKGMRSYITSMSPPASYVATRWNRVVPLKVKGVDLDFVRCPLCDDGIETEDHIFVHCKIAKQLWSDVLKWWRIRNVSFLSLQDLIHLADHTPLGEKFTKFFDVVVQTTIWSIWRYRNNIILSAKKPSKDLIVNDIKMYSFNWIVIRSIYGSSGCLNVNAAIRLNFGVWYQIVKLRNDFLKVNINLPSIFKIKLGNGQSTSFWHDPWIGGSPLEDSFPRLYRLDTNPNCNVFYRKPTDIVHVSSDHLVSFGPEDTTSPPGLLFQWAWRREPRTTPELEELANLVSLLSQLHLTISEDTWECSIDDSRCFTVKGMRSYITSMSPPASYVATRWNRVVPLKVKGVDLDFVSCPLCDDGIETEDHIFVHCKVAKELWLDVLKWWRIPNVSFPFLQDLVHLADHTPLGEKFTKFLNVVVKTTIWSIWRYRNNVIFSAKKPSKDLIFNDIKMYSFNWIVSREVTDNYTEDRILGRGGNGIVYEGTLPDKCEVAIKKSQRLDQGQREQFINEMVILKQIKHQNVVQLLGCCLETDVPLLVYEYVPNDTLHHHIHNRKSGMRRLSWINRLRIVLR</sequence>
<evidence type="ECO:0000313" key="6">
    <source>
        <dbReference type="EMBL" id="GJT19944.1"/>
    </source>
</evidence>
<keyword evidence="4" id="KW-0732">Signal</keyword>
<reference evidence="6" key="1">
    <citation type="journal article" date="2022" name="Int. J. Mol. Sci.">
        <title>Draft Genome of Tanacetum Coccineum: Genomic Comparison of Closely Related Tanacetum-Family Plants.</title>
        <authorList>
            <person name="Yamashiro T."/>
            <person name="Shiraishi A."/>
            <person name="Nakayama K."/>
            <person name="Satake H."/>
        </authorList>
    </citation>
    <scope>NUCLEOTIDE SEQUENCE</scope>
</reference>
<reference evidence="6" key="2">
    <citation type="submission" date="2022-01" db="EMBL/GenBank/DDBJ databases">
        <authorList>
            <person name="Yamashiro T."/>
            <person name="Shiraishi A."/>
            <person name="Satake H."/>
            <person name="Nakayama K."/>
        </authorList>
    </citation>
    <scope>NUCLEOTIDE SEQUENCE</scope>
</reference>
<dbReference type="SUPFAM" id="SSF56112">
    <property type="entry name" value="Protein kinase-like (PK-like)"/>
    <property type="match status" value="1"/>
</dbReference>
<evidence type="ECO:0000256" key="4">
    <source>
        <dbReference type="SAM" id="SignalP"/>
    </source>
</evidence>
<comment type="caution">
    <text evidence="6">The sequence shown here is derived from an EMBL/GenBank/DDBJ whole genome shotgun (WGS) entry which is preliminary data.</text>
</comment>
<evidence type="ECO:0000256" key="1">
    <source>
        <dbReference type="ARBA" id="ARBA00022741"/>
    </source>
</evidence>
<keyword evidence="2 3" id="KW-0067">ATP-binding</keyword>